<reference evidence="18 19" key="1">
    <citation type="submission" date="2016-04" db="EMBL/GenBank/DDBJ databases">
        <title>Polished mammalian reference genomes with single-molecule sequencing and chromosome conformation capture applied to the Capra hircus genome.</title>
        <authorList>
            <person name="Bickhart D.M."/>
            <person name="Koren S."/>
            <person name="Rosen B."/>
            <person name="Hastie A."/>
            <person name="Liachko I."/>
            <person name="Sullivan S.T."/>
            <person name="Burton J."/>
            <person name="Sayre B.L."/>
            <person name="Huson H.J."/>
            <person name="Lee J."/>
            <person name="Lam E."/>
            <person name="Kelley C.M."/>
            <person name="Hutchison J.L."/>
            <person name="Zhou Y."/>
            <person name="Sun J."/>
            <person name="Crisa A."/>
            <person name="Schwartz J.C."/>
            <person name="Hammond J.A."/>
            <person name="Schroeder S.G."/>
            <person name="Liu G.E."/>
            <person name="Dunham M."/>
            <person name="Shendure J."/>
            <person name="Sonstegard T.S."/>
            <person name="Phillippy A.M."/>
            <person name="Van Tassell C.P."/>
            <person name="Smith T.P."/>
        </authorList>
    </citation>
    <scope>NUCLEOTIDE SEQUENCE [LARGE SCALE GENOMIC DNA]</scope>
</reference>
<feature type="chain" id="PRO_5019061921" description="Collagen alpha-2(XI) chain" evidence="16">
    <location>
        <begin position="28"/>
        <end position="1583"/>
    </location>
</feature>
<dbReference type="Pfam" id="PF01391">
    <property type="entry name" value="Collagen"/>
    <property type="match status" value="6"/>
</dbReference>
<evidence type="ECO:0000256" key="5">
    <source>
        <dbReference type="ARBA" id="ARBA00022729"/>
    </source>
</evidence>
<keyword evidence="5 16" id="KW-0732">Signal</keyword>
<dbReference type="InterPro" id="IPR000885">
    <property type="entry name" value="Fib_collagen_C"/>
</dbReference>
<evidence type="ECO:0000256" key="14">
    <source>
        <dbReference type="ARBA" id="ARBA00070710"/>
    </source>
</evidence>
<dbReference type="FunFam" id="2.60.120.200:FF:000049">
    <property type="entry name" value="collagen alpha-2(XI) chain isoform X2"/>
    <property type="match status" value="1"/>
</dbReference>
<dbReference type="PROSITE" id="PS51461">
    <property type="entry name" value="NC1_FIB"/>
    <property type="match status" value="1"/>
</dbReference>
<dbReference type="InterPro" id="IPR013320">
    <property type="entry name" value="ConA-like_dom_sf"/>
</dbReference>
<dbReference type="PANTHER" id="PTHR24023:SF1083">
    <property type="entry name" value="MACROPHAGE RECEPTOR MARCO"/>
    <property type="match status" value="1"/>
</dbReference>
<dbReference type="Pfam" id="PF02210">
    <property type="entry name" value="Laminin_G_2"/>
    <property type="match status" value="1"/>
</dbReference>
<keyword evidence="9" id="KW-1015">Disulfide bond</keyword>
<accession>A0A452EBQ3</accession>
<feature type="region of interest" description="Disordered" evidence="15">
    <location>
        <begin position="229"/>
        <end position="268"/>
    </location>
</feature>
<dbReference type="Gene3D" id="2.60.120.1000">
    <property type="match status" value="1"/>
</dbReference>
<dbReference type="InterPro" id="IPR008160">
    <property type="entry name" value="Collagen"/>
</dbReference>
<dbReference type="SMART" id="SM00038">
    <property type="entry name" value="COLFI"/>
    <property type="match status" value="1"/>
</dbReference>
<feature type="compositionally biased region" description="Pro residues" evidence="15">
    <location>
        <begin position="959"/>
        <end position="970"/>
    </location>
</feature>
<comment type="function">
    <text evidence="12">May play an important role in fibrillogenesis by controlling lateral growth of collagen II fibrils.</text>
</comment>
<gene>
    <name evidence="18" type="primary">COL11A2</name>
</gene>
<keyword evidence="6" id="KW-0677">Repeat</keyword>
<keyword evidence="7" id="KW-0106">Calcium</keyword>
<evidence type="ECO:0000256" key="7">
    <source>
        <dbReference type="ARBA" id="ARBA00022837"/>
    </source>
</evidence>
<dbReference type="GO" id="GO:0001894">
    <property type="term" value="P:tissue homeostasis"/>
    <property type="evidence" value="ECO:0007669"/>
    <property type="project" value="Ensembl"/>
</dbReference>
<evidence type="ECO:0000256" key="11">
    <source>
        <dbReference type="ARBA" id="ARBA00023278"/>
    </source>
</evidence>
<feature type="compositionally biased region" description="Low complexity" evidence="15">
    <location>
        <begin position="1233"/>
        <end position="1252"/>
    </location>
</feature>
<evidence type="ECO:0000259" key="17">
    <source>
        <dbReference type="PROSITE" id="PS51461"/>
    </source>
</evidence>
<feature type="compositionally biased region" description="Pro residues" evidence="15">
    <location>
        <begin position="603"/>
        <end position="615"/>
    </location>
</feature>
<dbReference type="GO" id="GO:0030020">
    <property type="term" value="F:extracellular matrix structural constituent conferring tensile strength"/>
    <property type="evidence" value="ECO:0007669"/>
    <property type="project" value="TreeGrafter"/>
</dbReference>
<dbReference type="Pfam" id="PF01410">
    <property type="entry name" value="COLFI"/>
    <property type="match status" value="2"/>
</dbReference>
<keyword evidence="8" id="KW-0176">Collagen</keyword>
<comment type="subcellular location">
    <subcellularLocation>
        <location evidence="1">Secreted</location>
    </subcellularLocation>
</comment>
<evidence type="ECO:0000256" key="4">
    <source>
        <dbReference type="ARBA" id="ARBA00022723"/>
    </source>
</evidence>
<evidence type="ECO:0000256" key="12">
    <source>
        <dbReference type="ARBA" id="ARBA00059117"/>
    </source>
</evidence>
<evidence type="ECO:0000313" key="19">
    <source>
        <dbReference type="Proteomes" id="UP000291000"/>
    </source>
</evidence>
<dbReference type="InterPro" id="IPR050149">
    <property type="entry name" value="Collagen_superfamily"/>
</dbReference>
<protein>
    <recommendedName>
        <fullName evidence="14">Collagen alpha-2(XI) chain</fullName>
    </recommendedName>
</protein>
<dbReference type="SMART" id="SM00210">
    <property type="entry name" value="TSPN"/>
    <property type="match status" value="1"/>
</dbReference>
<proteinExistence type="predicted"/>
<sequence length="1583" mass="160345">MERCSRCHHLLLLVPLLLGLSTAPAWAGAAPVDVLRALRFPALPDGVRRARGICPADVAYRVSRPAQLSAPTRQLFPGGFPKDFSLLTVVRTRPGLQAPLLTLYSAQGVRQLGLELGRPVRFLYEDQTGRPQPPAQPVFRGLSLADGKWHRVAVAVKGQSVTLIIDCKKRVTRPLPRSARPVLDTRGVIIFGARILDEEVFEGDIQELSIIPGVQAAYESCDQKELECEGGWRERPQRQPSHRTQRSPKQQPPRLHRPQNQEPQAQSTESLYYDYEPPYYDVMTTGTTPDYQVNLRDPFPSPEQTDLQVPPTADRFLTEEYGEGGAEPPAGPYDYTYAYGDDYREETELGPALSAETAHSGAAARGPRGLKGEKGEPAVLEPGMLVEGPPGPEGPAVSSSCDPAPPSLHSFCRNGPPGRAGLPGSDGAPGPPGTSLMLPFRFGSGGGDKGPVVAAQEAQAQAILQQARMALRGPPGPMGYTGRPGGPLSMCRGMDSPGKGPRESGDLGPQGPRGPQGLMGPPGKAGRRGRAGADGARGMPGEPGVKVTGLGPSLMPTQNSRGDTGAQGLPGPPGEDGERGDDGEIGPRGLPGESGPRGLLGPKGPPGIPGPPGLPGPQGAIGPHGEKGPRGKPGLPGMPGSDGPPGHPGKEGPPGTKGNQGPSGPQGPLGYPGPRGIKGVDGIRGLKGHKGEKGEDGFPGFKGDMGVKGDRGEVGVPGSRGEDGPEGPKGRTGPTGDPGPPGLMGEKVTGRGGQCLRGSLGFPGFPGASGEKGARGLSGKSGPRGERGPTGPRGQRGPRGATGKSGAKVGGLSGAPKGPDRDTGRCGHPTPGKGGQHGGVLGAPRGDQSEAGAETGVCLPPSQGAAGETGPMGERGHPGPPGPPGEQGLTGTAGKEGTKVSRGPGKGVIPDPLGPRGRMVPLRHPTPTSQPPGNEGPAGPPGPAGSPGERGSAGSGGPIGPPGRPGPQGPPGAAGEKGVPGEKGPIGPTGRDGVQGPVGLPGPAGPPGGAGEDGDKVREPQAPGSASARELAGLGVAPGPRPCPPRPQGADGEPGARGPQGHFGAKGDEGTRGFNGPPGPIGLQGLPGPSGEKGETGDVGPMGPPGPPGPRGPAGPNGADVSPPGPRGERGEKGETGQAGEAGPPGPKGPTGDDGPKGNPVSLGRGLGGGPCGQDGAKGDRGEDGEPGQPGSRVRPLPSVSPHPPWIRCPYHTVLCHSGHFFGVFQGDPGAVGAPGKTGPVGPAGPAGKPGPDGLRGLPGSVVSRDAEARPGWEGCGAGDMAPDPCGPLKSAGSARPSRGHRPGWGPPGLPGLRGDTGAKGEKGPAGPKGEKGVQGPPGHPGPPGEVIQPLPIQMPKKTRRSVDGSRLMQEDEAVPTGGAPGSPGGLEEIFGSLDSLREEIEQMRRPTGTQDSPARTCQDLKLCHPELPDGEYWVDPNQGCARDAFRVFCNFTAGGETCVTPRDDVTQFSYVDSEGAPVGVVQLTFLRLLSVSARQNVSYPCSEEAQDGPLKLRGANEDELSPETSPYVKQIRDGCQTQQGRTVLEVRTPVLEQLPVLDASFSDLGAPPRRGGVLLGPVCFMG</sequence>
<dbReference type="InterPro" id="IPR001791">
    <property type="entry name" value="Laminin_G"/>
</dbReference>
<dbReference type="OMA" id="TCLYPSV"/>
<dbReference type="GO" id="GO:0005615">
    <property type="term" value="C:extracellular space"/>
    <property type="evidence" value="ECO:0007669"/>
    <property type="project" value="TreeGrafter"/>
</dbReference>
<dbReference type="GO" id="GO:0046872">
    <property type="term" value="F:metal ion binding"/>
    <property type="evidence" value="ECO:0007669"/>
    <property type="project" value="UniProtKB-KW"/>
</dbReference>
<keyword evidence="10" id="KW-0325">Glycoprotein</keyword>
<dbReference type="STRING" id="9925.ENSCHIP00000009451"/>
<dbReference type="GO" id="GO:0007605">
    <property type="term" value="P:sensory perception of sound"/>
    <property type="evidence" value="ECO:0007669"/>
    <property type="project" value="Ensembl"/>
</dbReference>
<feature type="domain" description="Fibrillar collagen NC1" evidence="17">
    <location>
        <begin position="1388"/>
        <end position="1582"/>
    </location>
</feature>
<feature type="region of interest" description="Disordered" evidence="15">
    <location>
        <begin position="472"/>
        <end position="1199"/>
    </location>
</feature>
<reference evidence="18" key="2">
    <citation type="submission" date="2025-08" db="UniProtKB">
        <authorList>
            <consortium name="Ensembl"/>
        </authorList>
    </citation>
    <scope>IDENTIFICATION</scope>
</reference>
<comment type="subunit">
    <text evidence="13">Trimers composed of three different chains: alpha 1(XI), alpha 2(XI), and alpha 3(XI). Alpha 3(XI) is a post-translational modification of alpha 1(II). Alpha 1(V) can also be found instead of alpha 3(XI)=1(II).</text>
</comment>
<feature type="compositionally biased region" description="Pro residues" evidence="15">
    <location>
        <begin position="1102"/>
        <end position="1113"/>
    </location>
</feature>
<feature type="compositionally biased region" description="Low complexity" evidence="15">
    <location>
        <begin position="506"/>
        <end position="524"/>
    </location>
</feature>
<dbReference type="Ensembl" id="ENSCHIT00000017224.1">
    <property type="protein sequence ID" value="ENSCHIP00000009451.1"/>
    <property type="gene ID" value="ENSCHIG00000012269.1"/>
</dbReference>
<dbReference type="GO" id="GO:0005581">
    <property type="term" value="C:collagen trimer"/>
    <property type="evidence" value="ECO:0007669"/>
    <property type="project" value="UniProtKB-KW"/>
</dbReference>
<feature type="compositionally biased region" description="Low complexity" evidence="15">
    <location>
        <begin position="789"/>
        <end position="799"/>
    </location>
</feature>
<feature type="region of interest" description="Disordered" evidence="15">
    <location>
        <begin position="1233"/>
        <end position="1386"/>
    </location>
</feature>
<keyword evidence="19" id="KW-1185">Reference proteome</keyword>
<organism evidence="18 19">
    <name type="scientific">Capra hircus</name>
    <name type="common">Goat</name>
    <dbReference type="NCBI Taxonomy" id="9925"/>
    <lineage>
        <taxon>Eukaryota</taxon>
        <taxon>Metazoa</taxon>
        <taxon>Chordata</taxon>
        <taxon>Craniata</taxon>
        <taxon>Vertebrata</taxon>
        <taxon>Euteleostomi</taxon>
        <taxon>Mammalia</taxon>
        <taxon>Eutheria</taxon>
        <taxon>Laurasiatheria</taxon>
        <taxon>Artiodactyla</taxon>
        <taxon>Ruminantia</taxon>
        <taxon>Pecora</taxon>
        <taxon>Bovidae</taxon>
        <taxon>Caprinae</taxon>
        <taxon>Capra</taxon>
    </lineage>
</organism>
<dbReference type="Proteomes" id="UP000291000">
    <property type="component" value="Chromosome 23"/>
</dbReference>
<evidence type="ECO:0000256" key="15">
    <source>
        <dbReference type="SAM" id="MobiDB-lite"/>
    </source>
</evidence>
<feature type="region of interest" description="Disordered" evidence="15">
    <location>
        <begin position="353"/>
        <end position="433"/>
    </location>
</feature>
<dbReference type="EMBL" id="LWLT01000028">
    <property type="status" value="NOT_ANNOTATED_CDS"/>
    <property type="molecule type" value="Genomic_DNA"/>
</dbReference>
<dbReference type="GO" id="GO:0030199">
    <property type="term" value="P:collagen fibril organization"/>
    <property type="evidence" value="ECO:0007669"/>
    <property type="project" value="Ensembl"/>
</dbReference>
<reference evidence="18" key="3">
    <citation type="submission" date="2025-09" db="UniProtKB">
        <authorList>
            <consortium name="Ensembl"/>
        </authorList>
    </citation>
    <scope>IDENTIFICATION</scope>
</reference>
<evidence type="ECO:0000256" key="9">
    <source>
        <dbReference type="ARBA" id="ARBA00023157"/>
    </source>
</evidence>
<dbReference type="CDD" id="cd00110">
    <property type="entry name" value="LamG"/>
    <property type="match status" value="1"/>
</dbReference>
<dbReference type="GeneTree" id="ENSGT00940000159762"/>
<evidence type="ECO:0000256" key="3">
    <source>
        <dbReference type="ARBA" id="ARBA00022530"/>
    </source>
</evidence>
<evidence type="ECO:0000313" key="18">
    <source>
        <dbReference type="Ensembl" id="ENSCHIP00000009451.1"/>
    </source>
</evidence>
<name>A0A452EBQ3_CAPHI</name>
<dbReference type="GO" id="GO:0002062">
    <property type="term" value="P:chondrocyte differentiation"/>
    <property type="evidence" value="ECO:0007669"/>
    <property type="project" value="Ensembl"/>
</dbReference>
<keyword evidence="11" id="KW-0379">Hydroxylation</keyword>
<keyword evidence="4" id="KW-0479">Metal-binding</keyword>
<evidence type="ECO:0000256" key="6">
    <source>
        <dbReference type="ARBA" id="ARBA00022737"/>
    </source>
</evidence>
<dbReference type="SMART" id="SM00282">
    <property type="entry name" value="LamG"/>
    <property type="match status" value="1"/>
</dbReference>
<feature type="compositionally biased region" description="Polar residues" evidence="15">
    <location>
        <begin position="258"/>
        <end position="268"/>
    </location>
</feature>
<dbReference type="GO" id="GO:0031012">
    <property type="term" value="C:extracellular matrix"/>
    <property type="evidence" value="ECO:0007669"/>
    <property type="project" value="TreeGrafter"/>
</dbReference>
<evidence type="ECO:0000256" key="2">
    <source>
        <dbReference type="ARBA" id="ARBA00022525"/>
    </source>
</evidence>
<keyword evidence="2" id="KW-0964">Secreted</keyword>
<dbReference type="FunFam" id="2.60.120.1000:FF:000004">
    <property type="entry name" value="collagen alpha-2(XI) chain isoform X1"/>
    <property type="match status" value="1"/>
</dbReference>
<evidence type="ECO:0000256" key="8">
    <source>
        <dbReference type="ARBA" id="ARBA00023119"/>
    </source>
</evidence>
<evidence type="ECO:0000256" key="10">
    <source>
        <dbReference type="ARBA" id="ARBA00023180"/>
    </source>
</evidence>
<dbReference type="PANTHER" id="PTHR24023">
    <property type="entry name" value="COLLAGEN ALPHA"/>
    <property type="match status" value="1"/>
</dbReference>
<dbReference type="Bgee" id="ENSCHIG00000012269">
    <property type="expression patterns" value="Expressed in testis and 16 other cell types or tissues"/>
</dbReference>
<dbReference type="SUPFAM" id="SSF49899">
    <property type="entry name" value="Concanavalin A-like lectins/glucanases"/>
    <property type="match status" value="1"/>
</dbReference>
<keyword evidence="3" id="KW-0272">Extracellular matrix</keyword>
<feature type="compositionally biased region" description="Gly residues" evidence="15">
    <location>
        <begin position="832"/>
        <end position="841"/>
    </location>
</feature>
<dbReference type="Gene3D" id="2.60.120.200">
    <property type="match status" value="1"/>
</dbReference>
<evidence type="ECO:0000256" key="16">
    <source>
        <dbReference type="SAM" id="SignalP"/>
    </source>
</evidence>
<evidence type="ECO:0000256" key="13">
    <source>
        <dbReference type="ARBA" id="ARBA00063752"/>
    </source>
</evidence>
<dbReference type="InterPro" id="IPR048287">
    <property type="entry name" value="TSPN-like_N"/>
</dbReference>
<evidence type="ECO:0000256" key="1">
    <source>
        <dbReference type="ARBA" id="ARBA00004613"/>
    </source>
</evidence>
<feature type="signal peptide" evidence="16">
    <location>
        <begin position="1"/>
        <end position="27"/>
    </location>
</feature>
<dbReference type="GO" id="GO:0048705">
    <property type="term" value="P:skeletal system morphogenesis"/>
    <property type="evidence" value="ECO:0007669"/>
    <property type="project" value="Ensembl"/>
</dbReference>
<feature type="compositionally biased region" description="Basic and acidic residues" evidence="15">
    <location>
        <begin position="720"/>
        <end position="729"/>
    </location>
</feature>